<dbReference type="RefSeq" id="WP_306706144.1">
    <property type="nucleotide sequence ID" value="NZ_JAUJFI010000043.1"/>
</dbReference>
<feature type="signal peptide" evidence="6">
    <location>
        <begin position="1"/>
        <end position="32"/>
    </location>
</feature>
<dbReference type="EMBL" id="JAUJFI010000043">
    <property type="protein sequence ID" value="MDQ2103300.1"/>
    <property type="molecule type" value="Genomic_DNA"/>
</dbReference>
<dbReference type="PRINTS" id="PR01023">
    <property type="entry name" value="NAFLGMOTY"/>
</dbReference>
<keyword evidence="3" id="KW-0998">Cell outer membrane</keyword>
<feature type="region of interest" description="Disordered" evidence="5">
    <location>
        <begin position="217"/>
        <end position="257"/>
    </location>
</feature>
<dbReference type="InterPro" id="IPR050330">
    <property type="entry name" value="Bact_OuterMem_StrucFunc"/>
</dbReference>
<feature type="domain" description="OmpA-like" evidence="7">
    <location>
        <begin position="133"/>
        <end position="250"/>
    </location>
</feature>
<evidence type="ECO:0000256" key="2">
    <source>
        <dbReference type="ARBA" id="ARBA00023136"/>
    </source>
</evidence>
<evidence type="ECO:0000256" key="5">
    <source>
        <dbReference type="SAM" id="MobiDB-lite"/>
    </source>
</evidence>
<dbReference type="InterPro" id="IPR006664">
    <property type="entry name" value="OMP_bac"/>
</dbReference>
<dbReference type="SUPFAM" id="SSF103088">
    <property type="entry name" value="OmpA-like"/>
    <property type="match status" value="1"/>
</dbReference>
<name>A0ABU0WGK5_9PROT</name>
<sequence length="257" mass="27251">MTHAPDEKTGTVRKSLGLASLAVAALSLGACATPDDTPALAQARQSYSAAAANPQLASNATLELRRAEEALQRGEKARGDGDPAEMDHQAYLANRQLQIAQDVAAMKGAQQVVANADTYRLQDQIRALQAERTERGLVMSLGDVLFATGSARLTSGADARLGELANFLQRYPDRTVRIEGYTDSTGSSATNLRLSEERAMAVRDALTARGVNPSRIAAQGLGSAQPVASNSTESGRQQNRRVDIVISEPGSVAETRY</sequence>
<dbReference type="Proteomes" id="UP001227317">
    <property type="component" value="Unassembled WGS sequence"/>
</dbReference>
<protein>
    <submittedName>
        <fullName evidence="8">OmpA family protein</fullName>
    </submittedName>
</protein>
<dbReference type="InterPro" id="IPR006665">
    <property type="entry name" value="OmpA-like"/>
</dbReference>
<comment type="subcellular location">
    <subcellularLocation>
        <location evidence="1">Cell outer membrane</location>
    </subcellularLocation>
</comment>
<proteinExistence type="predicted"/>
<dbReference type="PRINTS" id="PR01021">
    <property type="entry name" value="OMPADOMAIN"/>
</dbReference>
<evidence type="ECO:0000256" key="6">
    <source>
        <dbReference type="SAM" id="SignalP"/>
    </source>
</evidence>
<reference evidence="8 9" key="1">
    <citation type="submission" date="2023-06" db="EMBL/GenBank/DDBJ databases">
        <title>Azospirillum isscasensis sp.nov, a bacterium isolated from rhizosphere soil of rice.</title>
        <authorList>
            <person name="Wang H."/>
        </authorList>
    </citation>
    <scope>NUCLEOTIDE SEQUENCE [LARGE SCALE GENOMIC DNA]</scope>
    <source>
        <strain evidence="8 9">C340-1</strain>
    </source>
</reference>
<keyword evidence="6" id="KW-0732">Signal</keyword>
<evidence type="ECO:0000313" key="8">
    <source>
        <dbReference type="EMBL" id="MDQ2103300.1"/>
    </source>
</evidence>
<dbReference type="PROSITE" id="PS51123">
    <property type="entry name" value="OMPA_2"/>
    <property type="match status" value="1"/>
</dbReference>
<organism evidence="8 9">
    <name type="scientific">Azospirillum isscasi</name>
    <dbReference type="NCBI Taxonomy" id="3053926"/>
    <lineage>
        <taxon>Bacteria</taxon>
        <taxon>Pseudomonadati</taxon>
        <taxon>Pseudomonadota</taxon>
        <taxon>Alphaproteobacteria</taxon>
        <taxon>Rhodospirillales</taxon>
        <taxon>Azospirillaceae</taxon>
        <taxon>Azospirillum</taxon>
    </lineage>
</organism>
<dbReference type="InterPro" id="IPR025511">
    <property type="entry name" value="DUF4398"/>
</dbReference>
<evidence type="ECO:0000259" key="7">
    <source>
        <dbReference type="PROSITE" id="PS51123"/>
    </source>
</evidence>
<evidence type="ECO:0000256" key="1">
    <source>
        <dbReference type="ARBA" id="ARBA00004442"/>
    </source>
</evidence>
<dbReference type="Gene3D" id="3.30.1330.60">
    <property type="entry name" value="OmpA-like domain"/>
    <property type="match status" value="1"/>
</dbReference>
<dbReference type="Pfam" id="PF14346">
    <property type="entry name" value="DUF4398"/>
    <property type="match status" value="1"/>
</dbReference>
<accession>A0ABU0WGK5</accession>
<dbReference type="CDD" id="cd07185">
    <property type="entry name" value="OmpA_C-like"/>
    <property type="match status" value="1"/>
</dbReference>
<dbReference type="PANTHER" id="PTHR30329">
    <property type="entry name" value="STATOR ELEMENT OF FLAGELLAR MOTOR COMPLEX"/>
    <property type="match status" value="1"/>
</dbReference>
<dbReference type="InterPro" id="IPR036737">
    <property type="entry name" value="OmpA-like_sf"/>
</dbReference>
<dbReference type="Pfam" id="PF00691">
    <property type="entry name" value="OmpA"/>
    <property type="match status" value="1"/>
</dbReference>
<feature type="chain" id="PRO_5045919998" evidence="6">
    <location>
        <begin position="33"/>
        <end position="257"/>
    </location>
</feature>
<evidence type="ECO:0000313" key="9">
    <source>
        <dbReference type="Proteomes" id="UP001227317"/>
    </source>
</evidence>
<feature type="compositionally biased region" description="Polar residues" evidence="5">
    <location>
        <begin position="226"/>
        <end position="237"/>
    </location>
</feature>
<evidence type="ECO:0000256" key="4">
    <source>
        <dbReference type="PROSITE-ProRule" id="PRU00473"/>
    </source>
</evidence>
<evidence type="ECO:0000256" key="3">
    <source>
        <dbReference type="ARBA" id="ARBA00023237"/>
    </source>
</evidence>
<keyword evidence="2 4" id="KW-0472">Membrane</keyword>
<comment type="caution">
    <text evidence="8">The sequence shown here is derived from an EMBL/GenBank/DDBJ whole genome shotgun (WGS) entry which is preliminary data.</text>
</comment>
<dbReference type="PANTHER" id="PTHR30329:SF21">
    <property type="entry name" value="LIPOPROTEIN YIAD-RELATED"/>
    <property type="match status" value="1"/>
</dbReference>
<keyword evidence="9" id="KW-1185">Reference proteome</keyword>
<gene>
    <name evidence="8" type="ORF">QSG27_11435</name>
</gene>